<dbReference type="STRING" id="999552.METH_03415"/>
<dbReference type="HOGENOM" id="CLU_2770817_0_0_5"/>
<evidence type="ECO:0000313" key="2">
    <source>
        <dbReference type="EMBL" id="AHD02861.1"/>
    </source>
</evidence>
<dbReference type="EMBL" id="CP006773">
    <property type="protein sequence ID" value="AHD02861.1"/>
    <property type="molecule type" value="Genomic_DNA"/>
</dbReference>
<sequence>MEAAQSGCCRSASGATPAQPGAGQQEIAFIPEVAIDRAECCTAKDQKLFVMKPEAILLVVKRRIGQALD</sequence>
<dbReference type="PATRIC" id="fig|999552.6.peg.681"/>
<reference evidence="2 3" key="1">
    <citation type="submission" date="2013-09" db="EMBL/GenBank/DDBJ databases">
        <authorList>
            <consortium name="DOE Joint Genome Institute"/>
            <person name="Klenk H.-P."/>
            <person name="Huntemann M."/>
            <person name="Han J."/>
            <person name="Chen A."/>
            <person name="Kyrpides N."/>
            <person name="Mavromatis K."/>
            <person name="Markowitz V."/>
            <person name="Palaniappan K."/>
            <person name="Ivanova N."/>
            <person name="Schaumberg A."/>
            <person name="Pati A."/>
            <person name="Liolios K."/>
            <person name="Nordberg H.P."/>
            <person name="Cantor M.N."/>
            <person name="Hua S.X."/>
            <person name="Woyke T."/>
        </authorList>
    </citation>
    <scope>NUCLEOTIDE SEQUENCE [LARGE SCALE GENOMIC DNA]</scope>
    <source>
        <strain evidence="2 3">DSM 14336</strain>
    </source>
</reference>
<feature type="region of interest" description="Disordered" evidence="1">
    <location>
        <begin position="1"/>
        <end position="23"/>
    </location>
</feature>
<protein>
    <submittedName>
        <fullName evidence="2">Uncharacterized protein</fullName>
    </submittedName>
</protein>
<evidence type="ECO:0000256" key="1">
    <source>
        <dbReference type="SAM" id="MobiDB-lite"/>
    </source>
</evidence>
<gene>
    <name evidence="2" type="ORF">METH_03415</name>
</gene>
<dbReference type="AlphaFoldDB" id="V9VVT7"/>
<proteinExistence type="predicted"/>
<evidence type="ECO:0000313" key="3">
    <source>
        <dbReference type="Proteomes" id="UP000018780"/>
    </source>
</evidence>
<dbReference type="KEGG" id="lmd:METH_03415"/>
<keyword evidence="3" id="KW-1185">Reference proteome</keyword>
<name>V9VVT7_9RHOB</name>
<accession>V9VVT7</accession>
<dbReference type="Proteomes" id="UP000018780">
    <property type="component" value="Chromosome"/>
</dbReference>
<organism evidence="2 3">
    <name type="scientific">Leisingera methylohalidivorans DSM 14336</name>
    <dbReference type="NCBI Taxonomy" id="999552"/>
    <lineage>
        <taxon>Bacteria</taxon>
        <taxon>Pseudomonadati</taxon>
        <taxon>Pseudomonadota</taxon>
        <taxon>Alphaproteobacteria</taxon>
        <taxon>Rhodobacterales</taxon>
        <taxon>Roseobacteraceae</taxon>
        <taxon>Leisingera</taxon>
    </lineage>
</organism>